<organism evidence="9 10">
    <name type="scientific">Heligmosomoides polygyrus</name>
    <name type="common">Parasitic roundworm</name>
    <dbReference type="NCBI Taxonomy" id="6339"/>
    <lineage>
        <taxon>Eukaryota</taxon>
        <taxon>Metazoa</taxon>
        <taxon>Ecdysozoa</taxon>
        <taxon>Nematoda</taxon>
        <taxon>Chromadorea</taxon>
        <taxon>Rhabditida</taxon>
        <taxon>Rhabditina</taxon>
        <taxon>Rhabditomorpha</taxon>
        <taxon>Strongyloidea</taxon>
        <taxon>Heligmosomidae</taxon>
        <taxon>Heligmosomoides</taxon>
    </lineage>
</organism>
<dbReference type="InterPro" id="IPR050951">
    <property type="entry name" value="Retrovirus_Pol_polyprotein"/>
</dbReference>
<dbReference type="PANTHER" id="PTHR37984">
    <property type="entry name" value="PROTEIN CBG26694"/>
    <property type="match status" value="1"/>
</dbReference>
<dbReference type="Proteomes" id="UP000050761">
    <property type="component" value="Unassembled WGS sequence"/>
</dbReference>
<sequence length="541" mass="60387">MEEFVQANCKAIPGQLARLEFVRTQLSKANDLLQAGLHEELTEQLEQAKYDDSCRRELAQVLGVDTTEVSAAQTLQGSNNCQVEQLNADDFDDVAYHATFDPVAAAQGGAEHASVQQGDLIGEVPMRTVKLLELARRALLDTGSQISIISLKMLRAARTAGFHVDSDVEEITLGEPMPIYDASRIYDENKMTFKGAVRLTLQVDDGTKRRVALFVKEGGDGTLVFGTNALHILGFTLTSGPRRRHPSLDQIKGDKNASSWRKSDFQDVDETVTVRNAKVAKRVYIRPGETKTVPVLISKDCEGVLWSENDCIPDLVCDDSATTVNVQVTNSFAEAKLFRTGEKVGSFEPAQVVKQEPVNSGSTLERKEAYVHDREEKLLELLRSRKKNEALSGGNRYTGTGPNVEQEPLRPQRNRSFLQFGGAYAIPSKNAETAARVFLERWVSEGCRQPKTILSDVGGEFDNKMMEELRAIMEIEHVFTKGYNPRENGVTERFNRTLIGMLRKKVRVPSEWDKMLPYCVFAHNTTVHEATENLHSWFCMA</sequence>
<gene>
    <name evidence="8" type="ORF">HPBE_LOCUS8250</name>
</gene>
<evidence type="ECO:0000313" key="10">
    <source>
        <dbReference type="WBParaSite" id="HPBE_0000824901-mRNA-1"/>
    </source>
</evidence>
<reference evidence="8 9" key="1">
    <citation type="submission" date="2018-11" db="EMBL/GenBank/DDBJ databases">
        <authorList>
            <consortium name="Pathogen Informatics"/>
        </authorList>
    </citation>
    <scope>NUCLEOTIDE SEQUENCE [LARGE SCALE GENOMIC DNA]</scope>
</reference>
<dbReference type="AlphaFoldDB" id="A0A183FLS7"/>
<dbReference type="GO" id="GO:0003676">
    <property type="term" value="F:nucleic acid binding"/>
    <property type="evidence" value="ECO:0007669"/>
    <property type="project" value="InterPro"/>
</dbReference>
<evidence type="ECO:0000256" key="2">
    <source>
        <dbReference type="ARBA" id="ARBA00022695"/>
    </source>
</evidence>
<evidence type="ECO:0000256" key="5">
    <source>
        <dbReference type="ARBA" id="ARBA00022801"/>
    </source>
</evidence>
<evidence type="ECO:0000313" key="8">
    <source>
        <dbReference type="EMBL" id="VDO75569.1"/>
    </source>
</evidence>
<dbReference type="GO" id="GO:0004190">
    <property type="term" value="F:aspartic-type endopeptidase activity"/>
    <property type="evidence" value="ECO:0007669"/>
    <property type="project" value="InterPro"/>
</dbReference>
<dbReference type="PANTHER" id="PTHR37984:SF15">
    <property type="entry name" value="INTEGRASE CATALYTIC DOMAIN-CONTAINING PROTEIN"/>
    <property type="match status" value="1"/>
</dbReference>
<feature type="domain" description="Integrase catalytic" evidence="7">
    <location>
        <begin position="416"/>
        <end position="541"/>
    </location>
</feature>
<reference evidence="10" key="2">
    <citation type="submission" date="2019-09" db="UniProtKB">
        <authorList>
            <consortium name="WormBaseParasite"/>
        </authorList>
    </citation>
    <scope>IDENTIFICATION</scope>
</reference>
<dbReference type="WBParaSite" id="HPBE_0000824901-mRNA-1">
    <property type="protein sequence ID" value="HPBE_0000824901-mRNA-1"/>
    <property type="gene ID" value="HPBE_0000824901"/>
</dbReference>
<dbReference type="InterPro" id="IPR001584">
    <property type="entry name" value="Integrase_cat-core"/>
</dbReference>
<dbReference type="PROSITE" id="PS00141">
    <property type="entry name" value="ASP_PROTEASE"/>
    <property type="match status" value="1"/>
</dbReference>
<dbReference type="SUPFAM" id="SSF53098">
    <property type="entry name" value="Ribonuclease H-like"/>
    <property type="match status" value="1"/>
</dbReference>
<proteinExistence type="predicted"/>
<protein>
    <submittedName>
        <fullName evidence="10">Integrase catalytic domain-containing protein</fullName>
    </submittedName>
</protein>
<dbReference type="InterPro" id="IPR012337">
    <property type="entry name" value="RNaseH-like_sf"/>
</dbReference>
<keyword evidence="6" id="KW-0695">RNA-directed DNA polymerase</keyword>
<accession>A0A3P7YF86</accession>
<dbReference type="EMBL" id="UZAH01026099">
    <property type="protein sequence ID" value="VDO75569.1"/>
    <property type="molecule type" value="Genomic_DNA"/>
</dbReference>
<keyword evidence="9" id="KW-1185">Reference proteome</keyword>
<evidence type="ECO:0000256" key="6">
    <source>
        <dbReference type="ARBA" id="ARBA00022918"/>
    </source>
</evidence>
<dbReference type="GO" id="GO:0003964">
    <property type="term" value="F:RNA-directed DNA polymerase activity"/>
    <property type="evidence" value="ECO:0007669"/>
    <property type="project" value="UniProtKB-KW"/>
</dbReference>
<evidence type="ECO:0000256" key="1">
    <source>
        <dbReference type="ARBA" id="ARBA00022679"/>
    </source>
</evidence>
<keyword evidence="5" id="KW-0378">Hydrolase</keyword>
<evidence type="ECO:0000313" key="9">
    <source>
        <dbReference type="Proteomes" id="UP000050761"/>
    </source>
</evidence>
<dbReference type="OrthoDB" id="5832112at2759"/>
<evidence type="ECO:0000259" key="7">
    <source>
        <dbReference type="PROSITE" id="PS50994"/>
    </source>
</evidence>
<dbReference type="GO" id="GO:0015074">
    <property type="term" value="P:DNA integration"/>
    <property type="evidence" value="ECO:0007669"/>
    <property type="project" value="InterPro"/>
</dbReference>
<dbReference type="InterPro" id="IPR036397">
    <property type="entry name" value="RNaseH_sf"/>
</dbReference>
<keyword evidence="1" id="KW-0808">Transferase</keyword>
<dbReference type="PROSITE" id="PS50994">
    <property type="entry name" value="INTEGRASE"/>
    <property type="match status" value="1"/>
</dbReference>
<keyword evidence="2" id="KW-0548">Nucleotidyltransferase</keyword>
<dbReference type="GO" id="GO:0006508">
    <property type="term" value="P:proteolysis"/>
    <property type="evidence" value="ECO:0007669"/>
    <property type="project" value="InterPro"/>
</dbReference>
<evidence type="ECO:0000256" key="4">
    <source>
        <dbReference type="ARBA" id="ARBA00022759"/>
    </source>
</evidence>
<dbReference type="InterPro" id="IPR021109">
    <property type="entry name" value="Peptidase_aspartic_dom_sf"/>
</dbReference>
<dbReference type="SUPFAM" id="SSF50630">
    <property type="entry name" value="Acid proteases"/>
    <property type="match status" value="1"/>
</dbReference>
<keyword evidence="4" id="KW-0255">Endonuclease</keyword>
<name>A0A183FLS7_HELPZ</name>
<dbReference type="InterPro" id="IPR001969">
    <property type="entry name" value="Aspartic_peptidase_AS"/>
</dbReference>
<accession>A0A183FLS7</accession>
<evidence type="ECO:0000256" key="3">
    <source>
        <dbReference type="ARBA" id="ARBA00022722"/>
    </source>
</evidence>
<keyword evidence="3" id="KW-0540">Nuclease</keyword>
<dbReference type="GO" id="GO:0004519">
    <property type="term" value="F:endonuclease activity"/>
    <property type="evidence" value="ECO:0007669"/>
    <property type="project" value="UniProtKB-KW"/>
</dbReference>
<dbReference type="Gene3D" id="3.30.420.10">
    <property type="entry name" value="Ribonuclease H-like superfamily/Ribonuclease H"/>
    <property type="match status" value="1"/>
</dbReference>